<sequence length="88" mass="9029">MLLLLGLASMAAAWTMSTPYGDHEGSAALECTVVDYPTGSSIGVTGLEAGQVVTLWETSSCTGGKVHVFETDGSVDTTAETLAFNVLS</sequence>
<reference evidence="2" key="1">
    <citation type="journal article" date="2017" name="Genome Biol.">
        <title>Comparative genomics reveals high biological diversity and specific adaptations in the industrially and medically important fungal genus Aspergillus.</title>
        <authorList>
            <person name="de Vries R.P."/>
            <person name="Riley R."/>
            <person name="Wiebenga A."/>
            <person name="Aguilar-Osorio G."/>
            <person name="Amillis S."/>
            <person name="Uchima C.A."/>
            <person name="Anderluh G."/>
            <person name="Asadollahi M."/>
            <person name="Askin M."/>
            <person name="Barry K."/>
            <person name="Battaglia E."/>
            <person name="Bayram O."/>
            <person name="Benocci T."/>
            <person name="Braus-Stromeyer S.A."/>
            <person name="Caldana C."/>
            <person name="Canovas D."/>
            <person name="Cerqueira G.C."/>
            <person name="Chen F."/>
            <person name="Chen W."/>
            <person name="Choi C."/>
            <person name="Clum A."/>
            <person name="Dos Santos R.A."/>
            <person name="Damasio A.R."/>
            <person name="Diallinas G."/>
            <person name="Emri T."/>
            <person name="Fekete E."/>
            <person name="Flipphi M."/>
            <person name="Freyberg S."/>
            <person name="Gallo A."/>
            <person name="Gournas C."/>
            <person name="Habgood R."/>
            <person name="Hainaut M."/>
            <person name="Harispe M.L."/>
            <person name="Henrissat B."/>
            <person name="Hilden K.S."/>
            <person name="Hope R."/>
            <person name="Hossain A."/>
            <person name="Karabika E."/>
            <person name="Karaffa L."/>
            <person name="Karanyi Z."/>
            <person name="Krasevec N."/>
            <person name="Kuo A."/>
            <person name="Kusch H."/>
            <person name="LaButti K."/>
            <person name="Lagendijk E.L."/>
            <person name="Lapidus A."/>
            <person name="Levasseur A."/>
            <person name="Lindquist E."/>
            <person name="Lipzen A."/>
            <person name="Logrieco A.F."/>
            <person name="MacCabe A."/>
            <person name="Maekelae M.R."/>
            <person name="Malavazi I."/>
            <person name="Melin P."/>
            <person name="Meyer V."/>
            <person name="Mielnichuk N."/>
            <person name="Miskei M."/>
            <person name="Molnar A.P."/>
            <person name="Mule G."/>
            <person name="Ngan C.Y."/>
            <person name="Orejas M."/>
            <person name="Orosz E."/>
            <person name="Ouedraogo J.P."/>
            <person name="Overkamp K.M."/>
            <person name="Park H.-S."/>
            <person name="Perrone G."/>
            <person name="Piumi F."/>
            <person name="Punt P.J."/>
            <person name="Ram A.F."/>
            <person name="Ramon A."/>
            <person name="Rauscher S."/>
            <person name="Record E."/>
            <person name="Riano-Pachon D.M."/>
            <person name="Robert V."/>
            <person name="Roehrig J."/>
            <person name="Ruller R."/>
            <person name="Salamov A."/>
            <person name="Salih N.S."/>
            <person name="Samson R.A."/>
            <person name="Sandor E."/>
            <person name="Sanguinetti M."/>
            <person name="Schuetze T."/>
            <person name="Sepcic K."/>
            <person name="Shelest E."/>
            <person name="Sherlock G."/>
            <person name="Sophianopoulou V."/>
            <person name="Squina F.M."/>
            <person name="Sun H."/>
            <person name="Susca A."/>
            <person name="Todd R.B."/>
            <person name="Tsang A."/>
            <person name="Unkles S.E."/>
            <person name="van de Wiele N."/>
            <person name="van Rossen-Uffink D."/>
            <person name="Oliveira J.V."/>
            <person name="Vesth T.C."/>
            <person name="Visser J."/>
            <person name="Yu J.-H."/>
            <person name="Zhou M."/>
            <person name="Andersen M.R."/>
            <person name="Archer D.B."/>
            <person name="Baker S.E."/>
            <person name="Benoit I."/>
            <person name="Brakhage A.A."/>
            <person name="Braus G.H."/>
            <person name="Fischer R."/>
            <person name="Frisvad J.C."/>
            <person name="Goldman G.H."/>
            <person name="Houbraken J."/>
            <person name="Oakley B."/>
            <person name="Pocsi I."/>
            <person name="Scazzocchio C."/>
            <person name="Seiboth B."/>
            <person name="vanKuyk P.A."/>
            <person name="Wortman J."/>
            <person name="Dyer P.S."/>
            <person name="Grigoriev I.V."/>
        </authorList>
    </citation>
    <scope>NUCLEOTIDE SEQUENCE [LARGE SCALE GENOMIC DNA]</scope>
    <source>
        <strain evidence="2">CBS 506.65</strain>
    </source>
</reference>
<dbReference type="VEuPathDB" id="FungiDB:ASPZODRAFT_132338"/>
<proteinExistence type="predicted"/>
<dbReference type="Proteomes" id="UP000184188">
    <property type="component" value="Unassembled WGS sequence"/>
</dbReference>
<dbReference type="GeneID" id="34609454"/>
<organism evidence="1 2">
    <name type="scientific">Penicilliopsis zonata CBS 506.65</name>
    <dbReference type="NCBI Taxonomy" id="1073090"/>
    <lineage>
        <taxon>Eukaryota</taxon>
        <taxon>Fungi</taxon>
        <taxon>Dikarya</taxon>
        <taxon>Ascomycota</taxon>
        <taxon>Pezizomycotina</taxon>
        <taxon>Eurotiomycetes</taxon>
        <taxon>Eurotiomycetidae</taxon>
        <taxon>Eurotiales</taxon>
        <taxon>Aspergillaceae</taxon>
        <taxon>Penicilliopsis</taxon>
    </lineage>
</organism>
<keyword evidence="2" id="KW-1185">Reference proteome</keyword>
<gene>
    <name evidence="1" type="ORF">ASPZODRAFT_132338</name>
</gene>
<accession>A0A1L9SJS7</accession>
<dbReference type="AlphaFoldDB" id="A0A1L9SJS7"/>
<name>A0A1L9SJS7_9EURO</name>
<evidence type="ECO:0000313" key="2">
    <source>
        <dbReference type="Proteomes" id="UP000184188"/>
    </source>
</evidence>
<protein>
    <submittedName>
        <fullName evidence="1">Uncharacterized protein</fullName>
    </submittedName>
</protein>
<dbReference type="EMBL" id="KV878341">
    <property type="protein sequence ID" value="OJJ47336.1"/>
    <property type="molecule type" value="Genomic_DNA"/>
</dbReference>
<evidence type="ECO:0000313" key="1">
    <source>
        <dbReference type="EMBL" id="OJJ47336.1"/>
    </source>
</evidence>
<dbReference type="RefSeq" id="XP_022581846.1">
    <property type="nucleotide sequence ID" value="XM_022722989.1"/>
</dbReference>